<dbReference type="SUPFAM" id="SSF53756">
    <property type="entry name" value="UDP-Glycosyltransferase/glycogen phosphorylase"/>
    <property type="match status" value="1"/>
</dbReference>
<name>A0A6J6HMA7_9ZZZZ</name>
<reference evidence="3" key="1">
    <citation type="submission" date="2020-05" db="EMBL/GenBank/DDBJ databases">
        <authorList>
            <person name="Chiriac C."/>
            <person name="Salcher M."/>
            <person name="Ghai R."/>
            <person name="Kavagutti S V."/>
        </authorList>
    </citation>
    <scope>NUCLEOTIDE SEQUENCE</scope>
</reference>
<gene>
    <name evidence="3" type="ORF">UFOPK1874_00342</name>
</gene>
<dbReference type="GO" id="GO:0009103">
    <property type="term" value="P:lipopolysaccharide biosynthetic process"/>
    <property type="evidence" value="ECO:0007669"/>
    <property type="project" value="TreeGrafter"/>
</dbReference>
<dbReference type="Pfam" id="PF00534">
    <property type="entry name" value="Glycos_transf_1"/>
    <property type="match status" value="1"/>
</dbReference>
<accession>A0A6J6HMA7</accession>
<proteinExistence type="predicted"/>
<feature type="domain" description="Glycosyl transferase family 1" evidence="2">
    <location>
        <begin position="180"/>
        <end position="335"/>
    </location>
</feature>
<sequence length="358" mass="40067">MPSVHQLIIGSSRRDAITNMALTLRDALADKYDAEVYSYFVPDHTINGEVLHFPDMPVGSSEDVLVYHSSFGLEAVTQELLQRPERVVIVYHNITPSKYYEDSDPVFSRQLAWGRRELELIRDKVVMSFADSEYNAKDLATYGYTDISVVPAGVNPRRLDEVPTSTYFLGELTQHFPNGFVLFVSQVLQHKRAELALEMVHLLRSVWRLDVGLVVAGPNRKPMYRRDLEKLRQRLPESHVLFTDEITEQQLATLYRACLAYVGTSEHEGLAIPPLEAMANGAPVVVRAAGAVAETVKQAGIIVPLESGVGELAGAVARVIEDNSLRHELVKSGYARVSEFESVDTTSHFVERIEKLFV</sequence>
<keyword evidence="1" id="KW-0808">Transferase</keyword>
<dbReference type="PANTHER" id="PTHR46401">
    <property type="entry name" value="GLYCOSYLTRANSFERASE WBBK-RELATED"/>
    <property type="match status" value="1"/>
</dbReference>
<dbReference type="GO" id="GO:0016757">
    <property type="term" value="F:glycosyltransferase activity"/>
    <property type="evidence" value="ECO:0007669"/>
    <property type="project" value="InterPro"/>
</dbReference>
<organism evidence="3">
    <name type="scientific">freshwater metagenome</name>
    <dbReference type="NCBI Taxonomy" id="449393"/>
    <lineage>
        <taxon>unclassified sequences</taxon>
        <taxon>metagenomes</taxon>
        <taxon>ecological metagenomes</taxon>
    </lineage>
</organism>
<dbReference type="PANTHER" id="PTHR46401:SF2">
    <property type="entry name" value="GLYCOSYLTRANSFERASE WBBK-RELATED"/>
    <property type="match status" value="1"/>
</dbReference>
<dbReference type="AlphaFoldDB" id="A0A6J6HMA7"/>
<protein>
    <submittedName>
        <fullName evidence="3">Unannotated protein</fullName>
    </submittedName>
</protein>
<dbReference type="Gene3D" id="3.40.50.2000">
    <property type="entry name" value="Glycogen Phosphorylase B"/>
    <property type="match status" value="2"/>
</dbReference>
<evidence type="ECO:0000259" key="2">
    <source>
        <dbReference type="Pfam" id="PF00534"/>
    </source>
</evidence>
<evidence type="ECO:0000256" key="1">
    <source>
        <dbReference type="ARBA" id="ARBA00022679"/>
    </source>
</evidence>
<evidence type="ECO:0000313" key="3">
    <source>
        <dbReference type="EMBL" id="CAB4609768.1"/>
    </source>
</evidence>
<dbReference type="InterPro" id="IPR001296">
    <property type="entry name" value="Glyco_trans_1"/>
</dbReference>
<dbReference type="EMBL" id="CAEZUX010000021">
    <property type="protein sequence ID" value="CAB4609768.1"/>
    <property type="molecule type" value="Genomic_DNA"/>
</dbReference>